<dbReference type="Gene3D" id="1.10.418.20">
    <property type="match status" value="1"/>
</dbReference>
<dbReference type="InterPro" id="IPR038765">
    <property type="entry name" value="Papain-like_cys_pep_sf"/>
</dbReference>
<dbReference type="GeneID" id="111024004"/>
<dbReference type="Proteomes" id="UP000504603">
    <property type="component" value="Unplaced"/>
</dbReference>
<accession>A0A6J1DSK5</accession>
<name>A0A6J1DSK5_MOMCH</name>
<dbReference type="AlphaFoldDB" id="A0A6J1DSK5"/>
<evidence type="ECO:0000313" key="1">
    <source>
        <dbReference type="Proteomes" id="UP000504603"/>
    </source>
</evidence>
<gene>
    <name evidence="2" type="primary">LOC111024004</name>
</gene>
<proteinExistence type="predicted"/>
<dbReference type="RefSeq" id="XP_022157245.1">
    <property type="nucleotide sequence ID" value="XM_022301553.1"/>
</dbReference>
<dbReference type="KEGG" id="mcha:111024004"/>
<keyword evidence="1" id="KW-1185">Reference proteome</keyword>
<reference evidence="2" key="1">
    <citation type="submission" date="2025-08" db="UniProtKB">
        <authorList>
            <consortium name="RefSeq"/>
        </authorList>
    </citation>
    <scope>IDENTIFICATION</scope>
</reference>
<dbReference type="OrthoDB" id="1899935at2759"/>
<organism evidence="1 2">
    <name type="scientific">Momordica charantia</name>
    <name type="common">Bitter gourd</name>
    <name type="synonym">Balsam pear</name>
    <dbReference type="NCBI Taxonomy" id="3673"/>
    <lineage>
        <taxon>Eukaryota</taxon>
        <taxon>Viridiplantae</taxon>
        <taxon>Streptophyta</taxon>
        <taxon>Embryophyta</taxon>
        <taxon>Tracheophyta</taxon>
        <taxon>Spermatophyta</taxon>
        <taxon>Magnoliopsida</taxon>
        <taxon>eudicotyledons</taxon>
        <taxon>Gunneridae</taxon>
        <taxon>Pentapetalae</taxon>
        <taxon>rosids</taxon>
        <taxon>fabids</taxon>
        <taxon>Cucurbitales</taxon>
        <taxon>Cucurbitaceae</taxon>
        <taxon>Momordiceae</taxon>
        <taxon>Momordica</taxon>
    </lineage>
</organism>
<dbReference type="SUPFAM" id="SSF54001">
    <property type="entry name" value="Cysteine proteinases"/>
    <property type="match status" value="1"/>
</dbReference>
<evidence type="ECO:0000313" key="2">
    <source>
        <dbReference type="RefSeq" id="XP_022157245.1"/>
    </source>
</evidence>
<protein>
    <submittedName>
        <fullName evidence="2">Uncharacterized protein LOC111024004</fullName>
    </submittedName>
</protein>
<sequence length="130" mass="15348">MCVLTYISYLLNKCKKKTCKKFLVVDPDNIVPQIMSQETCSRHLANRLLKMWQAKHSTQQSRSTTIWKPVKCPRQLGSIECGYYLQMYIREIVRNPHAPITELFNTKSAYQQEEIDEVRIEWTSFVGRFV</sequence>